<dbReference type="PROSITE" id="PS51257">
    <property type="entry name" value="PROKAR_LIPOPROTEIN"/>
    <property type="match status" value="1"/>
</dbReference>
<evidence type="ECO:0000256" key="1">
    <source>
        <dbReference type="SAM" id="Phobius"/>
    </source>
</evidence>
<keyword evidence="1" id="KW-1133">Transmembrane helix</keyword>
<keyword evidence="1" id="KW-0812">Transmembrane</keyword>
<evidence type="ECO:0000313" key="3">
    <source>
        <dbReference type="RefSeq" id="XP_022827164.1"/>
    </source>
</evidence>
<proteinExistence type="predicted"/>
<dbReference type="AlphaFoldDB" id="A0A9J7EF48"/>
<dbReference type="Proteomes" id="UP000301870">
    <property type="component" value="Chromosome 23"/>
</dbReference>
<dbReference type="GeneID" id="111356893"/>
<reference evidence="3" key="1">
    <citation type="submission" date="2025-08" db="UniProtKB">
        <authorList>
            <consortium name="RefSeq"/>
        </authorList>
    </citation>
    <scope>IDENTIFICATION</scope>
    <source>
        <strain evidence="3">Ishihara</strain>
        <tissue evidence="3">Whole body</tissue>
    </source>
</reference>
<name>A0A9J7EF48_SPOLT</name>
<gene>
    <name evidence="3" type="primary">LOC111356893</name>
</gene>
<dbReference type="RefSeq" id="XP_022827164.1">
    <property type="nucleotide sequence ID" value="XM_022971396.1"/>
</dbReference>
<feature type="transmembrane region" description="Helical" evidence="1">
    <location>
        <begin position="72"/>
        <end position="96"/>
    </location>
</feature>
<feature type="transmembrane region" description="Helical" evidence="1">
    <location>
        <begin position="103"/>
        <end position="126"/>
    </location>
</feature>
<dbReference type="OrthoDB" id="7441394at2759"/>
<organism evidence="2 3">
    <name type="scientific">Spodoptera litura</name>
    <name type="common">Asian cotton leafworm</name>
    <dbReference type="NCBI Taxonomy" id="69820"/>
    <lineage>
        <taxon>Eukaryota</taxon>
        <taxon>Metazoa</taxon>
        <taxon>Ecdysozoa</taxon>
        <taxon>Arthropoda</taxon>
        <taxon>Hexapoda</taxon>
        <taxon>Insecta</taxon>
        <taxon>Pterygota</taxon>
        <taxon>Neoptera</taxon>
        <taxon>Endopterygota</taxon>
        <taxon>Lepidoptera</taxon>
        <taxon>Glossata</taxon>
        <taxon>Ditrysia</taxon>
        <taxon>Noctuoidea</taxon>
        <taxon>Noctuidae</taxon>
        <taxon>Amphipyrinae</taxon>
        <taxon>Spodoptera</taxon>
    </lineage>
</organism>
<keyword evidence="2" id="KW-1185">Reference proteome</keyword>
<keyword evidence="1" id="KW-0472">Membrane</keyword>
<evidence type="ECO:0000313" key="2">
    <source>
        <dbReference type="Proteomes" id="UP000301870"/>
    </source>
</evidence>
<accession>A0A9J7EF48</accession>
<protein>
    <submittedName>
        <fullName evidence="3">Uncharacterized protein LOC111356893</fullName>
    </submittedName>
</protein>
<dbReference type="KEGG" id="sliu:111356893"/>
<feature type="transmembrane region" description="Helical" evidence="1">
    <location>
        <begin position="12"/>
        <end position="41"/>
    </location>
</feature>
<feature type="transmembrane region" description="Helical" evidence="1">
    <location>
        <begin position="132"/>
        <end position="156"/>
    </location>
</feature>
<sequence>MSTSERCCFMVPLNIGCFVVGIVSCVLSIVMFSMSTLFFILESGVNKHELTVESVHFAKYLGLYLNSSSVHIILSITMIISLLWMKFSVLLILGILRNNANFVLSHFLFGIVINIISILSALLVLLQSLQSWKLSFVLFALSLLHIHFLVVIYTVYDLMNRGKDLRFHQQADDEDLLVECFDDNLDITYRK</sequence>